<evidence type="ECO:0000256" key="4">
    <source>
        <dbReference type="ARBA" id="ARBA00022989"/>
    </source>
</evidence>
<feature type="region of interest" description="Disordered" evidence="6">
    <location>
        <begin position="180"/>
        <end position="214"/>
    </location>
</feature>
<dbReference type="GO" id="GO:0004672">
    <property type="term" value="F:protein kinase activity"/>
    <property type="evidence" value="ECO:0007669"/>
    <property type="project" value="InterPro"/>
</dbReference>
<feature type="domain" description="Protein kinase" evidence="7">
    <location>
        <begin position="1"/>
        <end position="198"/>
    </location>
</feature>
<evidence type="ECO:0000313" key="9">
    <source>
        <dbReference type="Proteomes" id="UP000541444"/>
    </source>
</evidence>
<dbReference type="GO" id="GO:0005524">
    <property type="term" value="F:ATP binding"/>
    <property type="evidence" value="ECO:0007669"/>
    <property type="project" value="InterPro"/>
</dbReference>
<keyword evidence="3" id="KW-0732">Signal</keyword>
<feature type="compositionally biased region" description="Polar residues" evidence="6">
    <location>
        <begin position="199"/>
        <end position="214"/>
    </location>
</feature>
<evidence type="ECO:0000256" key="2">
    <source>
        <dbReference type="ARBA" id="ARBA00022692"/>
    </source>
</evidence>
<comment type="caution">
    <text evidence="8">The sequence shown here is derived from an EMBL/GenBank/DDBJ whole genome shotgun (WGS) entry which is preliminary data.</text>
</comment>
<sequence length="214" mass="23895">MTNVSLNSYLFRNDSKILDQKTRYQIALGVAQGLANLHEKCRDCIIHCDIKPKNILLDAGFIPKVADFGLAKLYGHDCSLVLTTIRGTRGHLAPEWISGTTITLKADVYSYGLMLFEIISGRRNLDMARNDTFHYFPARVASKIIKGEELLSLLDIKLDGEYDGEELTKAYKVASWCTQDDENDRPSMGSNVEGYPRGTYSSNTKIFPNTSGDS</sequence>
<comment type="subcellular location">
    <subcellularLocation>
        <location evidence="1">Membrane</location>
        <topology evidence="1">Single-pass membrane protein</topology>
    </subcellularLocation>
</comment>
<keyword evidence="9" id="KW-1185">Reference proteome</keyword>
<dbReference type="EMBL" id="JACGCM010001398">
    <property type="protein sequence ID" value="KAF6155847.1"/>
    <property type="molecule type" value="Genomic_DNA"/>
</dbReference>
<evidence type="ECO:0000259" key="7">
    <source>
        <dbReference type="PROSITE" id="PS50011"/>
    </source>
</evidence>
<organism evidence="8 9">
    <name type="scientific">Kingdonia uniflora</name>
    <dbReference type="NCBI Taxonomy" id="39325"/>
    <lineage>
        <taxon>Eukaryota</taxon>
        <taxon>Viridiplantae</taxon>
        <taxon>Streptophyta</taxon>
        <taxon>Embryophyta</taxon>
        <taxon>Tracheophyta</taxon>
        <taxon>Spermatophyta</taxon>
        <taxon>Magnoliopsida</taxon>
        <taxon>Ranunculales</taxon>
        <taxon>Circaeasteraceae</taxon>
        <taxon>Kingdonia</taxon>
    </lineage>
</organism>
<dbReference type="Proteomes" id="UP000541444">
    <property type="component" value="Unassembled WGS sequence"/>
</dbReference>
<dbReference type="PROSITE" id="PS50011">
    <property type="entry name" value="PROTEIN_KINASE_DOM"/>
    <property type="match status" value="1"/>
</dbReference>
<dbReference type="OrthoDB" id="5857966at2759"/>
<dbReference type="SMART" id="SM00220">
    <property type="entry name" value="S_TKc"/>
    <property type="match status" value="1"/>
</dbReference>
<protein>
    <recommendedName>
        <fullName evidence="7">Protein kinase domain-containing protein</fullName>
    </recommendedName>
</protein>
<dbReference type="InterPro" id="IPR000719">
    <property type="entry name" value="Prot_kinase_dom"/>
</dbReference>
<dbReference type="Pfam" id="PF00069">
    <property type="entry name" value="Pkinase"/>
    <property type="match status" value="1"/>
</dbReference>
<proteinExistence type="predicted"/>
<accession>A0A7J7MLZ0</accession>
<dbReference type="Gene3D" id="1.10.510.10">
    <property type="entry name" value="Transferase(Phosphotransferase) domain 1"/>
    <property type="match status" value="1"/>
</dbReference>
<evidence type="ECO:0000256" key="5">
    <source>
        <dbReference type="ARBA" id="ARBA00023136"/>
    </source>
</evidence>
<gene>
    <name evidence="8" type="ORF">GIB67_039178</name>
</gene>
<reference evidence="8 9" key="1">
    <citation type="journal article" date="2020" name="IScience">
        <title>Genome Sequencing of the Endangered Kingdonia uniflora (Circaeasteraceae, Ranunculales) Reveals Potential Mechanisms of Evolutionary Specialization.</title>
        <authorList>
            <person name="Sun Y."/>
            <person name="Deng T."/>
            <person name="Zhang A."/>
            <person name="Moore M.J."/>
            <person name="Landis J.B."/>
            <person name="Lin N."/>
            <person name="Zhang H."/>
            <person name="Zhang X."/>
            <person name="Huang J."/>
            <person name="Zhang X."/>
            <person name="Sun H."/>
            <person name="Wang H."/>
        </authorList>
    </citation>
    <scope>NUCLEOTIDE SEQUENCE [LARGE SCALE GENOMIC DNA]</scope>
    <source>
        <strain evidence="8">TB1705</strain>
        <tissue evidence="8">Leaf</tissue>
    </source>
</reference>
<evidence type="ECO:0000256" key="3">
    <source>
        <dbReference type="ARBA" id="ARBA00022729"/>
    </source>
</evidence>
<dbReference type="InterPro" id="IPR011009">
    <property type="entry name" value="Kinase-like_dom_sf"/>
</dbReference>
<name>A0A7J7MLZ0_9MAGN</name>
<evidence type="ECO:0000256" key="1">
    <source>
        <dbReference type="ARBA" id="ARBA00004167"/>
    </source>
</evidence>
<dbReference type="PROSITE" id="PS00108">
    <property type="entry name" value="PROTEIN_KINASE_ST"/>
    <property type="match status" value="1"/>
</dbReference>
<keyword evidence="4" id="KW-1133">Transmembrane helix</keyword>
<evidence type="ECO:0000256" key="6">
    <source>
        <dbReference type="SAM" id="MobiDB-lite"/>
    </source>
</evidence>
<dbReference type="InterPro" id="IPR008271">
    <property type="entry name" value="Ser/Thr_kinase_AS"/>
</dbReference>
<keyword evidence="2" id="KW-0812">Transmembrane</keyword>
<dbReference type="GO" id="GO:0016020">
    <property type="term" value="C:membrane"/>
    <property type="evidence" value="ECO:0007669"/>
    <property type="project" value="UniProtKB-SubCell"/>
</dbReference>
<dbReference type="SUPFAM" id="SSF56112">
    <property type="entry name" value="Protein kinase-like (PK-like)"/>
    <property type="match status" value="1"/>
</dbReference>
<evidence type="ECO:0000313" key="8">
    <source>
        <dbReference type="EMBL" id="KAF6155847.1"/>
    </source>
</evidence>
<dbReference type="FunFam" id="1.10.510.10:FF:000384">
    <property type="entry name" value="G-type lectin S-receptor-like serine/threonine-protein kinase"/>
    <property type="match status" value="1"/>
</dbReference>
<dbReference type="PANTHER" id="PTHR47974">
    <property type="entry name" value="OS07G0415500 PROTEIN"/>
    <property type="match status" value="1"/>
</dbReference>
<keyword evidence="5" id="KW-0472">Membrane</keyword>
<dbReference type="AlphaFoldDB" id="A0A7J7MLZ0"/>
<dbReference type="PANTHER" id="PTHR47974:SF19">
    <property type="entry name" value="RECEPTOR-LIKE SERINE_THREONINE-PROTEIN KINASE"/>
    <property type="match status" value="1"/>
</dbReference>